<evidence type="ECO:0000256" key="3">
    <source>
        <dbReference type="PROSITE-ProRule" id="PRU00266"/>
    </source>
</evidence>
<keyword evidence="2 3" id="KW-0694">RNA-binding</keyword>
<dbReference type="Proteomes" id="UP000215914">
    <property type="component" value="Unassembled WGS sequence"/>
</dbReference>
<name>A0A9K3HST1_HELAN</name>
<feature type="domain" description="DRBM" evidence="4">
    <location>
        <begin position="4"/>
        <end position="73"/>
    </location>
</feature>
<dbReference type="PANTHER" id="PTHR46031:SF16">
    <property type="entry name" value="DOUBLE-STRANDED RNA-BINDING PROTEIN 4"/>
    <property type="match status" value="1"/>
</dbReference>
<accession>A0A9K3HST1</accession>
<proteinExistence type="predicted"/>
<evidence type="ECO:0000256" key="2">
    <source>
        <dbReference type="ARBA" id="ARBA00022884"/>
    </source>
</evidence>
<keyword evidence="6" id="KW-1185">Reference proteome</keyword>
<evidence type="ECO:0000313" key="5">
    <source>
        <dbReference type="EMBL" id="KAF5783857.1"/>
    </source>
</evidence>
<gene>
    <name evidence="5" type="ORF">HanXRQr2_Chr11g0512711</name>
</gene>
<dbReference type="PROSITE" id="PS50137">
    <property type="entry name" value="DS_RBD"/>
    <property type="match status" value="2"/>
</dbReference>
<evidence type="ECO:0000256" key="1">
    <source>
        <dbReference type="ARBA" id="ARBA00022737"/>
    </source>
</evidence>
<evidence type="ECO:0000259" key="4">
    <source>
        <dbReference type="PROSITE" id="PS50137"/>
    </source>
</evidence>
<dbReference type="SUPFAM" id="SSF54768">
    <property type="entry name" value="dsRNA-binding domain-like"/>
    <property type="match status" value="2"/>
</dbReference>
<keyword evidence="1" id="KW-0677">Repeat</keyword>
<evidence type="ECO:0000313" key="6">
    <source>
        <dbReference type="Proteomes" id="UP000215914"/>
    </source>
</evidence>
<dbReference type="InterPro" id="IPR014720">
    <property type="entry name" value="dsRBD_dom"/>
</dbReference>
<protein>
    <submittedName>
        <fullName evidence="5">Double-stranded RNA-binding domain-containing protein</fullName>
    </submittedName>
</protein>
<dbReference type="GO" id="GO:0003723">
    <property type="term" value="F:RNA binding"/>
    <property type="evidence" value="ECO:0007669"/>
    <property type="project" value="UniProtKB-UniRule"/>
</dbReference>
<sequence>MAHLYKSRLQTYAQKRNIPLPTYTVETQGPPHCRLFKAQVTIDGNTYAGPGFSSTLKDAEHEAAKVAFMSLSQDGAQDDDCLYKSLLQELAQKRGLALPVYVTNRSGPPHMPCFVSTVEISGESYVGEDARTKKQAEMNAAKVAYTALTGGGPRVSNNATAISNTVGTSSSGSSILQTVTAHKNEPTTSKIQPIINSQASYTIPSDPEKAKGYLELKDLQDVIEKHKMTLAPVVINQPQPTSTPIIVDFAKPDIKQKSHVIQAAEGSGSNGKIIKPSFNEVTLNPVMDSGSAKPSPNVVDVPKPSIKLTNHVIQAGEGPGSNGKKIQPFVNEATLKSVMGSGSAKPHPTKILIRPHVQGMTYDGPIQVADEEWVAMKVSMDNLGL</sequence>
<reference evidence="5" key="2">
    <citation type="submission" date="2020-06" db="EMBL/GenBank/DDBJ databases">
        <title>Helianthus annuus Genome sequencing and assembly Release 2.</title>
        <authorList>
            <person name="Gouzy J."/>
            <person name="Langlade N."/>
            <person name="Munos S."/>
        </authorList>
    </citation>
    <scope>NUCLEOTIDE SEQUENCE</scope>
    <source>
        <tissue evidence="5">Leaves</tissue>
    </source>
</reference>
<dbReference type="PANTHER" id="PTHR46031">
    <property type="match status" value="1"/>
</dbReference>
<dbReference type="EMBL" id="MNCJ02000326">
    <property type="protein sequence ID" value="KAF5783857.1"/>
    <property type="molecule type" value="Genomic_DNA"/>
</dbReference>
<reference evidence="5" key="1">
    <citation type="journal article" date="2017" name="Nature">
        <title>The sunflower genome provides insights into oil metabolism, flowering and Asterid evolution.</title>
        <authorList>
            <person name="Badouin H."/>
            <person name="Gouzy J."/>
            <person name="Grassa C.J."/>
            <person name="Murat F."/>
            <person name="Staton S.E."/>
            <person name="Cottret L."/>
            <person name="Lelandais-Briere C."/>
            <person name="Owens G.L."/>
            <person name="Carrere S."/>
            <person name="Mayjonade B."/>
            <person name="Legrand L."/>
            <person name="Gill N."/>
            <person name="Kane N.C."/>
            <person name="Bowers J.E."/>
            <person name="Hubner S."/>
            <person name="Bellec A."/>
            <person name="Berard A."/>
            <person name="Berges H."/>
            <person name="Blanchet N."/>
            <person name="Boniface M.C."/>
            <person name="Brunel D."/>
            <person name="Catrice O."/>
            <person name="Chaidir N."/>
            <person name="Claudel C."/>
            <person name="Donnadieu C."/>
            <person name="Faraut T."/>
            <person name="Fievet G."/>
            <person name="Helmstetter N."/>
            <person name="King M."/>
            <person name="Knapp S.J."/>
            <person name="Lai Z."/>
            <person name="Le Paslier M.C."/>
            <person name="Lippi Y."/>
            <person name="Lorenzon L."/>
            <person name="Mandel J.R."/>
            <person name="Marage G."/>
            <person name="Marchand G."/>
            <person name="Marquand E."/>
            <person name="Bret-Mestries E."/>
            <person name="Morien E."/>
            <person name="Nambeesan S."/>
            <person name="Nguyen T."/>
            <person name="Pegot-Espagnet P."/>
            <person name="Pouilly N."/>
            <person name="Raftis F."/>
            <person name="Sallet E."/>
            <person name="Schiex T."/>
            <person name="Thomas J."/>
            <person name="Vandecasteele C."/>
            <person name="Vares D."/>
            <person name="Vear F."/>
            <person name="Vautrin S."/>
            <person name="Crespi M."/>
            <person name="Mangin B."/>
            <person name="Burke J.M."/>
            <person name="Salse J."/>
            <person name="Munos S."/>
            <person name="Vincourt P."/>
            <person name="Rieseberg L.H."/>
            <person name="Langlade N.B."/>
        </authorList>
    </citation>
    <scope>NUCLEOTIDE SEQUENCE</scope>
    <source>
        <tissue evidence="5">Leaves</tissue>
    </source>
</reference>
<dbReference type="Gene3D" id="3.30.160.20">
    <property type="match status" value="2"/>
</dbReference>
<feature type="domain" description="DRBM" evidence="4">
    <location>
        <begin position="82"/>
        <end position="150"/>
    </location>
</feature>
<dbReference type="AlphaFoldDB" id="A0A9K3HST1"/>
<dbReference type="SMART" id="SM00358">
    <property type="entry name" value="DSRM"/>
    <property type="match status" value="2"/>
</dbReference>
<organism evidence="5 6">
    <name type="scientific">Helianthus annuus</name>
    <name type="common">Common sunflower</name>
    <dbReference type="NCBI Taxonomy" id="4232"/>
    <lineage>
        <taxon>Eukaryota</taxon>
        <taxon>Viridiplantae</taxon>
        <taxon>Streptophyta</taxon>
        <taxon>Embryophyta</taxon>
        <taxon>Tracheophyta</taxon>
        <taxon>Spermatophyta</taxon>
        <taxon>Magnoliopsida</taxon>
        <taxon>eudicotyledons</taxon>
        <taxon>Gunneridae</taxon>
        <taxon>Pentapetalae</taxon>
        <taxon>asterids</taxon>
        <taxon>campanulids</taxon>
        <taxon>Asterales</taxon>
        <taxon>Asteraceae</taxon>
        <taxon>Asteroideae</taxon>
        <taxon>Heliantheae alliance</taxon>
        <taxon>Heliantheae</taxon>
        <taxon>Helianthus</taxon>
    </lineage>
</organism>
<dbReference type="Pfam" id="PF00035">
    <property type="entry name" value="dsrm"/>
    <property type="match status" value="2"/>
</dbReference>
<dbReference type="Gramene" id="mRNA:HanXRQr2_Chr11g0512711">
    <property type="protein sequence ID" value="mRNA:HanXRQr2_Chr11g0512711"/>
    <property type="gene ID" value="HanXRQr2_Chr11g0512711"/>
</dbReference>
<comment type="caution">
    <text evidence="5">The sequence shown here is derived from an EMBL/GenBank/DDBJ whole genome shotgun (WGS) entry which is preliminary data.</text>
</comment>